<dbReference type="Proteomes" id="UP000829447">
    <property type="component" value="Linkage Group LG4"/>
</dbReference>
<keyword evidence="2" id="KW-1185">Reference proteome</keyword>
<sequence>MPQKAVKVVAELHVKAVTCPGVHLPAKDDIYLSVCLMNQYRMSQCLPAVFPLRLKRKMTFDKIFKYAIDPADVAEMLQGETVKVELIQLIPPVGEVLAVYENDARSFLFPEPKLVPSFSGGDHEVLMTRDPTFPGISPRLEFSTRTKISECSERDLFQSVPVRVITRKRTKSSRHQGCFSAPRDLRNTEMLRSRSLSPFRSSGSSRNNSETVNRHLPDDNSSDTDDLLDNTEQPSQCNPLLGYEGSPSSVALSCSKMACPKLNSSFLYSLNSWEEVQERVRSLLTSPRAVHRLAYGATKSERDEVLERRSISQPSTF</sequence>
<dbReference type="EMBL" id="CM040457">
    <property type="protein sequence ID" value="MCI4377445.1"/>
    <property type="molecule type" value="Genomic_DNA"/>
</dbReference>
<accession>A0ACC5WGH0</accession>
<comment type="caution">
    <text evidence="1">The sequence shown here is derived from an EMBL/GenBank/DDBJ whole genome shotgun (WGS) entry which is preliminary data.</text>
</comment>
<evidence type="ECO:0000313" key="1">
    <source>
        <dbReference type="EMBL" id="MCI4377445.1"/>
    </source>
</evidence>
<reference evidence="1 2" key="1">
    <citation type="journal article" date="2022" name="bioRxiv">
        <title>An ancient truncated duplication of the anti-Mullerian hormone receptor type 2 gene is a potential conserved master sex determinant in the Pangasiidae catfish family.</title>
        <authorList>
            <person name="Wen M."/>
            <person name="Pan Q."/>
            <person name="Jouanno E."/>
            <person name="Montfort J."/>
            <person name="Zahm M."/>
            <person name="Cabau C."/>
            <person name="Klopp C."/>
            <person name="Iampietro C."/>
            <person name="Roques C."/>
            <person name="Bouchez O."/>
            <person name="Castinel A."/>
            <person name="Donnadieu C."/>
            <person name="Parrinello H."/>
            <person name="Poncet C."/>
            <person name="Belmonte E."/>
            <person name="Gautier V."/>
            <person name="Avarre J.-C."/>
            <person name="Dugue R."/>
            <person name="Gustiano R."/>
            <person name="Ha T.T.T."/>
            <person name="Campet M."/>
            <person name="Sriphairoj K."/>
            <person name="Ribolli J."/>
            <person name="de Almeida F.L."/>
            <person name="Desvignes T."/>
            <person name="Postlethwait J.H."/>
            <person name="Bucao C.F."/>
            <person name="Robinson-Rechavi M."/>
            <person name="Bobe J."/>
            <person name="Herpin A."/>
            <person name="Guiguen Y."/>
        </authorList>
    </citation>
    <scope>NUCLEOTIDE SEQUENCE [LARGE SCALE GENOMIC DNA]</scope>
    <source>
        <strain evidence="1">YG-Dec2019</strain>
    </source>
</reference>
<protein>
    <submittedName>
        <fullName evidence="1">Uncharacterized protein</fullName>
    </submittedName>
</protein>
<name>A0ACC5WGH0_PANGG</name>
<evidence type="ECO:0000313" key="2">
    <source>
        <dbReference type="Proteomes" id="UP000829447"/>
    </source>
</evidence>
<gene>
    <name evidence="1" type="ORF">PGIGA_G00203850</name>
</gene>
<proteinExistence type="predicted"/>
<organism evidence="1 2">
    <name type="scientific">Pangasianodon gigas</name>
    <name type="common">Mekong giant catfish</name>
    <name type="synonym">Pangasius gigas</name>
    <dbReference type="NCBI Taxonomy" id="30993"/>
    <lineage>
        <taxon>Eukaryota</taxon>
        <taxon>Metazoa</taxon>
        <taxon>Chordata</taxon>
        <taxon>Craniata</taxon>
        <taxon>Vertebrata</taxon>
        <taxon>Euteleostomi</taxon>
        <taxon>Actinopterygii</taxon>
        <taxon>Neopterygii</taxon>
        <taxon>Teleostei</taxon>
        <taxon>Ostariophysi</taxon>
        <taxon>Siluriformes</taxon>
        <taxon>Pangasiidae</taxon>
        <taxon>Pangasianodon</taxon>
    </lineage>
</organism>